<name>A0ABS4K2N6_9CLOT</name>
<evidence type="ECO:0000313" key="2">
    <source>
        <dbReference type="EMBL" id="MBP2021501.1"/>
    </source>
</evidence>
<dbReference type="Pfam" id="PF13304">
    <property type="entry name" value="AAA_21"/>
    <property type="match status" value="1"/>
</dbReference>
<dbReference type="Gene3D" id="3.40.50.300">
    <property type="entry name" value="P-loop containing nucleotide triphosphate hydrolases"/>
    <property type="match status" value="1"/>
</dbReference>
<dbReference type="EMBL" id="JAGGLL010000008">
    <property type="protein sequence ID" value="MBP2021501.1"/>
    <property type="molecule type" value="Genomic_DNA"/>
</dbReference>
<dbReference type="PANTHER" id="PTHR43581">
    <property type="entry name" value="ATP/GTP PHOSPHATASE"/>
    <property type="match status" value="1"/>
</dbReference>
<dbReference type="Proteomes" id="UP001519308">
    <property type="component" value="Unassembled WGS sequence"/>
</dbReference>
<dbReference type="InterPro" id="IPR027417">
    <property type="entry name" value="P-loop_NTPase"/>
</dbReference>
<gene>
    <name evidence="2" type="ORF">J2Z44_001297</name>
</gene>
<accession>A0ABS4K2N6</accession>
<reference evidence="2 3" key="1">
    <citation type="submission" date="2021-03" db="EMBL/GenBank/DDBJ databases">
        <title>Genomic Encyclopedia of Type Strains, Phase IV (KMG-IV): sequencing the most valuable type-strain genomes for metagenomic binning, comparative biology and taxonomic classification.</title>
        <authorList>
            <person name="Goeker M."/>
        </authorList>
    </citation>
    <scope>NUCLEOTIDE SEQUENCE [LARGE SCALE GENOMIC DNA]</scope>
    <source>
        <strain evidence="2 3">DSM 28650</strain>
    </source>
</reference>
<keyword evidence="3" id="KW-1185">Reference proteome</keyword>
<dbReference type="PANTHER" id="PTHR43581:SF4">
    <property type="entry name" value="ATP_GTP PHOSPHATASE"/>
    <property type="match status" value="1"/>
</dbReference>
<evidence type="ECO:0000313" key="3">
    <source>
        <dbReference type="Proteomes" id="UP001519308"/>
    </source>
</evidence>
<proteinExistence type="predicted"/>
<organism evidence="2 3">
    <name type="scientific">Clostridium punense</name>
    <dbReference type="NCBI Taxonomy" id="1054297"/>
    <lineage>
        <taxon>Bacteria</taxon>
        <taxon>Bacillati</taxon>
        <taxon>Bacillota</taxon>
        <taxon>Clostridia</taxon>
        <taxon>Eubacteriales</taxon>
        <taxon>Clostridiaceae</taxon>
        <taxon>Clostridium</taxon>
    </lineage>
</organism>
<protein>
    <submittedName>
        <fullName evidence="2">ATPase</fullName>
    </submittedName>
</protein>
<evidence type="ECO:0000259" key="1">
    <source>
        <dbReference type="Pfam" id="PF13304"/>
    </source>
</evidence>
<feature type="domain" description="ATPase AAA-type core" evidence="1">
    <location>
        <begin position="359"/>
        <end position="428"/>
    </location>
</feature>
<dbReference type="InterPro" id="IPR003959">
    <property type="entry name" value="ATPase_AAA_core"/>
</dbReference>
<sequence length="526" mass="60910">MNFKVVSSGSKCTENDIVYLIENSWDDWFTYSTLYKMCYIDEKGISHNFGGVKIAERNQSERRPKIPETFTELGKDFFSVGSTELYYERLNKFREKNDFSEIILSSLNDIAKDLNLLDEVKMFDVTNVSLLRDKTISTIRGQYNRMAWGGARLTNYEFSYYLPNCYDYEESERTKLEFSVVPEIMPPTNIHVLIGKNGVGKTTILKNMLRSLEYDNANAMYGQFDIKWSNNFANIVFVSFSAFDEYMEIESEIIPYLHIGLSKKDGTKNYDELSKEFAESLYIVTKGSKRKLWFEAIAILESDNTFIELDVKKWSNVSYKDKEFKELSTKYPLIENEKSREYRERIEKIIFMQEVVPKFKDLSTGHKVILLTVAKLVETVEEQTLVLLDEPEGHLHPPLVSAFIRALSNLLIYRNGVAIVATHSPVIVQEVPKKCVWILRRSGDELVTDRPQIETFGENLSILTSEIFGFEVTNSGFHKMITDIALKKYSYKSALKEFEGELGEEGKIMLKSLMYEKEQTEGELYD</sequence>
<dbReference type="RefSeq" id="WP_021283627.1">
    <property type="nucleotide sequence ID" value="NZ_JAGGLL010000008.1"/>
</dbReference>
<dbReference type="SUPFAM" id="SSF52540">
    <property type="entry name" value="P-loop containing nucleoside triphosphate hydrolases"/>
    <property type="match status" value="1"/>
</dbReference>
<dbReference type="InterPro" id="IPR051396">
    <property type="entry name" value="Bact_Antivir_Def_Nuclease"/>
</dbReference>
<comment type="caution">
    <text evidence="2">The sequence shown here is derived from an EMBL/GenBank/DDBJ whole genome shotgun (WGS) entry which is preliminary data.</text>
</comment>